<dbReference type="AlphaFoldDB" id="A0AAW2K1M3"/>
<gene>
    <name evidence="1" type="ORF">Scaly_2568000</name>
</gene>
<evidence type="ECO:0000313" key="1">
    <source>
        <dbReference type="EMBL" id="KAL0300172.1"/>
    </source>
</evidence>
<protein>
    <submittedName>
        <fullName evidence="1">Uncharacterized protein</fullName>
    </submittedName>
</protein>
<accession>A0AAW2K1M3</accession>
<sequence length="170" mass="19299">MESESAQLILPVRKDEIKAAFFDIDEDRSPGHDGYTVRFYKAAWPSIDEEIIRAVLEFFVNGRLLKQINATFLALIPKVASPGPIGELYANAFIPDRSISDNILLAQELFSRYNQQRLPQRCAMKVDLRKAISWATARDPVSPYLCVLVMEVLQLIIQQLIDPRCGVHLL</sequence>
<dbReference type="InterPro" id="IPR052343">
    <property type="entry name" value="Retrotransposon-Effector_Assoc"/>
</dbReference>
<dbReference type="PANTHER" id="PTHR46890:SF48">
    <property type="entry name" value="RNA-DIRECTED DNA POLYMERASE"/>
    <property type="match status" value="1"/>
</dbReference>
<reference evidence="1" key="2">
    <citation type="journal article" date="2024" name="Plant">
        <title>Genomic evolution and insights into agronomic trait innovations of Sesamum species.</title>
        <authorList>
            <person name="Miao H."/>
            <person name="Wang L."/>
            <person name="Qu L."/>
            <person name="Liu H."/>
            <person name="Sun Y."/>
            <person name="Le M."/>
            <person name="Wang Q."/>
            <person name="Wei S."/>
            <person name="Zheng Y."/>
            <person name="Lin W."/>
            <person name="Duan Y."/>
            <person name="Cao H."/>
            <person name="Xiong S."/>
            <person name="Wang X."/>
            <person name="Wei L."/>
            <person name="Li C."/>
            <person name="Ma Q."/>
            <person name="Ju M."/>
            <person name="Zhao R."/>
            <person name="Li G."/>
            <person name="Mu C."/>
            <person name="Tian Q."/>
            <person name="Mei H."/>
            <person name="Zhang T."/>
            <person name="Gao T."/>
            <person name="Zhang H."/>
        </authorList>
    </citation>
    <scope>NUCLEOTIDE SEQUENCE</scope>
    <source>
        <strain evidence="1">KEN8</strain>
    </source>
</reference>
<comment type="caution">
    <text evidence="1">The sequence shown here is derived from an EMBL/GenBank/DDBJ whole genome shotgun (WGS) entry which is preliminary data.</text>
</comment>
<name>A0AAW2K1M3_9LAMI</name>
<dbReference type="EMBL" id="JACGWM010000705">
    <property type="protein sequence ID" value="KAL0300172.1"/>
    <property type="molecule type" value="Genomic_DNA"/>
</dbReference>
<dbReference type="PANTHER" id="PTHR46890">
    <property type="entry name" value="NON-LTR RETROLELEMENT REVERSE TRANSCRIPTASE-LIKE PROTEIN-RELATED"/>
    <property type="match status" value="1"/>
</dbReference>
<organism evidence="1">
    <name type="scientific">Sesamum calycinum</name>
    <dbReference type="NCBI Taxonomy" id="2727403"/>
    <lineage>
        <taxon>Eukaryota</taxon>
        <taxon>Viridiplantae</taxon>
        <taxon>Streptophyta</taxon>
        <taxon>Embryophyta</taxon>
        <taxon>Tracheophyta</taxon>
        <taxon>Spermatophyta</taxon>
        <taxon>Magnoliopsida</taxon>
        <taxon>eudicotyledons</taxon>
        <taxon>Gunneridae</taxon>
        <taxon>Pentapetalae</taxon>
        <taxon>asterids</taxon>
        <taxon>lamiids</taxon>
        <taxon>Lamiales</taxon>
        <taxon>Pedaliaceae</taxon>
        <taxon>Sesamum</taxon>
    </lineage>
</organism>
<reference evidence="1" key="1">
    <citation type="submission" date="2020-06" db="EMBL/GenBank/DDBJ databases">
        <authorList>
            <person name="Li T."/>
            <person name="Hu X."/>
            <person name="Zhang T."/>
            <person name="Song X."/>
            <person name="Zhang H."/>
            <person name="Dai N."/>
            <person name="Sheng W."/>
            <person name="Hou X."/>
            <person name="Wei L."/>
        </authorList>
    </citation>
    <scope>NUCLEOTIDE SEQUENCE</scope>
    <source>
        <strain evidence="1">KEN8</strain>
        <tissue evidence="1">Leaf</tissue>
    </source>
</reference>
<proteinExistence type="predicted"/>